<dbReference type="EMBL" id="JAAXKZ010000042">
    <property type="protein sequence ID" value="NMH92575.1"/>
    <property type="molecule type" value="Genomic_DNA"/>
</dbReference>
<organism evidence="1 2">
    <name type="scientific">Pseudonocardia bannensis</name>
    <dbReference type="NCBI Taxonomy" id="630973"/>
    <lineage>
        <taxon>Bacteria</taxon>
        <taxon>Bacillati</taxon>
        <taxon>Actinomycetota</taxon>
        <taxon>Actinomycetes</taxon>
        <taxon>Pseudonocardiales</taxon>
        <taxon>Pseudonocardiaceae</taxon>
        <taxon>Pseudonocardia</taxon>
    </lineage>
</organism>
<evidence type="ECO:0008006" key="3">
    <source>
        <dbReference type="Google" id="ProtNLM"/>
    </source>
</evidence>
<dbReference type="InterPro" id="IPR029058">
    <property type="entry name" value="AB_hydrolase_fold"/>
</dbReference>
<dbReference type="SUPFAM" id="SSF53474">
    <property type="entry name" value="alpha/beta-Hydrolases"/>
    <property type="match status" value="1"/>
</dbReference>
<name>A0A848DJ27_9PSEU</name>
<evidence type="ECO:0000313" key="1">
    <source>
        <dbReference type="EMBL" id="NMH92575.1"/>
    </source>
</evidence>
<sequence length="67" mass="7794">MRWYTPRGRKVLEYWLVHGLGHAWSGGRDGGSYSDPRGPRAATLMWQFFRTHRLQRRPAAGRAARAR</sequence>
<evidence type="ECO:0000313" key="2">
    <source>
        <dbReference type="Proteomes" id="UP000586918"/>
    </source>
</evidence>
<dbReference type="RefSeq" id="WP_169413286.1">
    <property type="nucleotide sequence ID" value="NZ_JAAXKZ010000042.1"/>
</dbReference>
<reference evidence="1 2" key="1">
    <citation type="submission" date="2020-04" db="EMBL/GenBank/DDBJ databases">
        <authorList>
            <person name="Klaysubun C."/>
            <person name="Duangmal K."/>
            <person name="Lipun K."/>
        </authorList>
    </citation>
    <scope>NUCLEOTIDE SEQUENCE [LARGE SCALE GENOMIC DNA]</scope>
    <source>
        <strain evidence="1 2">DSM 45300</strain>
    </source>
</reference>
<accession>A0A848DJ27</accession>
<keyword evidence="2" id="KW-1185">Reference proteome</keyword>
<dbReference type="Proteomes" id="UP000586918">
    <property type="component" value="Unassembled WGS sequence"/>
</dbReference>
<gene>
    <name evidence="1" type="ORF">HF519_13545</name>
</gene>
<dbReference type="AlphaFoldDB" id="A0A848DJ27"/>
<protein>
    <recommendedName>
        <fullName evidence="3">Esterase</fullName>
    </recommendedName>
</protein>
<proteinExistence type="predicted"/>
<comment type="caution">
    <text evidence="1">The sequence shown here is derived from an EMBL/GenBank/DDBJ whole genome shotgun (WGS) entry which is preliminary data.</text>
</comment>